<name>A0A8H6RSP5_9PEZI</name>
<dbReference type="EMBL" id="JABCIY010000031">
    <property type="protein sequence ID" value="KAF7196162.1"/>
    <property type="molecule type" value="Genomic_DNA"/>
</dbReference>
<reference evidence="4" key="1">
    <citation type="submission" date="2020-04" db="EMBL/GenBank/DDBJ databases">
        <title>Draft genome resource of the tomato pathogen Pseudocercospora fuligena.</title>
        <authorList>
            <person name="Zaccaron A."/>
        </authorList>
    </citation>
    <scope>NUCLEOTIDE SEQUENCE</scope>
    <source>
        <strain evidence="4">PF001</strain>
    </source>
</reference>
<dbReference type="Proteomes" id="UP000660729">
    <property type="component" value="Unassembled WGS sequence"/>
</dbReference>
<gene>
    <name evidence="4" type="ORF">HII31_02563</name>
</gene>
<dbReference type="InterPro" id="IPR056884">
    <property type="entry name" value="NPHP3-like_N"/>
</dbReference>
<dbReference type="Pfam" id="PF17109">
    <property type="entry name" value="Goodbye"/>
    <property type="match status" value="1"/>
</dbReference>
<dbReference type="InterPro" id="IPR031350">
    <property type="entry name" value="Goodbye_dom"/>
</dbReference>
<organism evidence="4 5">
    <name type="scientific">Pseudocercospora fuligena</name>
    <dbReference type="NCBI Taxonomy" id="685502"/>
    <lineage>
        <taxon>Eukaryota</taxon>
        <taxon>Fungi</taxon>
        <taxon>Dikarya</taxon>
        <taxon>Ascomycota</taxon>
        <taxon>Pezizomycotina</taxon>
        <taxon>Dothideomycetes</taxon>
        <taxon>Dothideomycetidae</taxon>
        <taxon>Mycosphaerellales</taxon>
        <taxon>Mycosphaerellaceae</taxon>
        <taxon>Pseudocercospora</taxon>
    </lineage>
</organism>
<evidence type="ECO:0000259" key="3">
    <source>
        <dbReference type="Pfam" id="PF24883"/>
    </source>
</evidence>
<proteinExistence type="predicted"/>
<feature type="domain" description="Nephrocystin 3-like N-terminal" evidence="3">
    <location>
        <begin position="307"/>
        <end position="480"/>
    </location>
</feature>
<feature type="domain" description="Fungal STAND N-terminal Goodbye" evidence="2">
    <location>
        <begin position="15"/>
        <end position="126"/>
    </location>
</feature>
<keyword evidence="1" id="KW-0677">Repeat</keyword>
<evidence type="ECO:0000256" key="1">
    <source>
        <dbReference type="ARBA" id="ARBA00022737"/>
    </source>
</evidence>
<evidence type="ECO:0000259" key="2">
    <source>
        <dbReference type="Pfam" id="PF17109"/>
    </source>
</evidence>
<dbReference type="Pfam" id="PF24883">
    <property type="entry name" value="NPHP3_N"/>
    <property type="match status" value="1"/>
</dbReference>
<evidence type="ECO:0000313" key="5">
    <source>
        <dbReference type="Proteomes" id="UP000660729"/>
    </source>
</evidence>
<keyword evidence="5" id="KW-1185">Reference proteome</keyword>
<evidence type="ECO:0000313" key="4">
    <source>
        <dbReference type="EMBL" id="KAF7196162.1"/>
    </source>
</evidence>
<dbReference type="OrthoDB" id="2913095at2759"/>
<protein>
    <recommendedName>
        <fullName evidence="6">Fungal STAND N-terminal Goodbye domain-containing protein</fullName>
    </recommendedName>
</protein>
<accession>A0A8H6RSP5</accession>
<dbReference type="PANTHER" id="PTHR10039:SF17">
    <property type="entry name" value="FUNGAL STAND N-TERMINAL GOODBYE DOMAIN-CONTAINING PROTEIN-RELATED"/>
    <property type="match status" value="1"/>
</dbReference>
<evidence type="ECO:0008006" key="6">
    <source>
        <dbReference type="Google" id="ProtNLM"/>
    </source>
</evidence>
<comment type="caution">
    <text evidence="4">The sequence shown here is derived from an EMBL/GenBank/DDBJ whole genome shotgun (WGS) entry which is preliminary data.</text>
</comment>
<dbReference type="PANTHER" id="PTHR10039">
    <property type="entry name" value="AMELOGENIN"/>
    <property type="match status" value="1"/>
</dbReference>
<sequence length="1440" mass="162304">MGTYLDVDNDLDVVWSGLMKEYAEITEQKLQPNANFEALRANIDQDLLASDSANKTKAKKILNRVGDCLLRFGDIVASAASIAFGPASQCWNAISFVINAAKASQAMLDGFVTLMERSMAFLESLSLFLKDKKGGPYLPPNLRKPTYEILGHFLQMLAHSHKVAKSKRAKIMAITKMVLFNDNSGVDTHLTKMEEMIKVLLHVEVDEILRDVKGLALYLHESDEERERHHAEIMKNLEQTDQNLQKAVAGVSRVELATDQLRANQERQISQQVHEAHLKAIKSAITVDTVDSWQEYHKRLQGSRVPGTGRWLERLPVFRDWRDRDAEDGLPNHALTLVAREGFGKAHICSALVDHLMENTRNSTHGQAHVVWYHFHQDTDGYSSVEECIGSLIYQLAALNSQYARAVAALCQATSGAGRAEQLWTRFIVELSSHLPGTYYVIINGYSKTGVEASAAEFMGKLSSLPGVRGASDVRILIASPDKDLGVAQYRIQLGVPSGEANLSRNDTGDANLSNRVVNEEDLQLMTQRYLETLSSNDAELGRMLRDPDLNAEFRLARGVAGDFKLLLSKLNEIKGAGTFKAIKNVVARADEDRLQTLARAITSLNDVLTAEELAELNVVLLWVLKGFALKSVKLLQTVVYLKTGEDYRLKEQISTIFSPLLRLDDQNDVVPIFSTGDMCKALAKDETPVAKAESSRDTVQKCEVDIVQYFLKANCSPELYRKLNFDQFFREKLNRRGSSLGIGRDSASHELLATTCLDILCEHSFKPCLEPAREYAAKWFLEHILSIDQEQVEFSTLRDLGGKIAKLLWDAPSIDQWWHDKSLHFLTLEWLEDTYCCDSLLKFLRLPEVAAGYKTAAESHVWLRDTISKIGDGNSLQLLSNVALRLATRWILSDRPSVDIFTSAERIMTKAWAEGPIDLIPTHEAPTLTQLGNFMVWIKERPQLKKITDSEWNLKEALVCVSNRTNHTLLRRADSLVRAGFEMDGGAQTRRLLAAYVCFNTGLFESCLQQLEAQDKLLGVPNKYHSRNVVQEHGDPTLYLLEARCHRELEARRLRYGEISQAELQDTSLAVPAYQEVIDLHPGFTSDGTNEAYEAEKIAAEAAKDELFSLWHKRSMHDHVLAEFFRHYKTNATTDELNYRLAELCDSEYTLDAVLHAAHAVHLQGQWQEVCRIYQFVADHCKQNPSFEKAKQASCLFDTEQALLKLHCSAEPTDRRHAITLLQSVLNASREEDGFSALRYRACRYLARAVLEDARVHEDYHEGNDSLRKLENLVEQFNDGNLYGPHLTLARYHVLAGNPQAAKTVLRQYIAKYLDDSIWQAVPGERSERYSELGKAMIVADCQHDAIAALHRYELELFQCTGGCREEMDEVDGMYFCKDCWSSQLCPACYESLTSGKLSAFECSAKHEHLFVPQKDYSKWRDLAEDETVVGGEVVKTSN</sequence>